<gene>
    <name evidence="3" type="ORF">SOCE26_066850</name>
</gene>
<feature type="compositionally biased region" description="Gly residues" evidence="1">
    <location>
        <begin position="336"/>
        <end position="349"/>
    </location>
</feature>
<feature type="compositionally biased region" description="Gly residues" evidence="1">
    <location>
        <begin position="410"/>
        <end position="457"/>
    </location>
</feature>
<name>A0A2L0F0V7_SORCE</name>
<feature type="compositionally biased region" description="Gly residues" evidence="1">
    <location>
        <begin position="254"/>
        <end position="266"/>
    </location>
</feature>
<feature type="region of interest" description="Disordered" evidence="1">
    <location>
        <begin position="254"/>
        <end position="349"/>
    </location>
</feature>
<dbReference type="Proteomes" id="UP000238348">
    <property type="component" value="Chromosome"/>
</dbReference>
<evidence type="ECO:0000256" key="1">
    <source>
        <dbReference type="SAM" id="MobiDB-lite"/>
    </source>
</evidence>
<feature type="region of interest" description="Disordered" evidence="1">
    <location>
        <begin position="408"/>
        <end position="457"/>
    </location>
</feature>
<evidence type="ECO:0008006" key="5">
    <source>
        <dbReference type="Google" id="ProtNLM"/>
    </source>
</evidence>
<proteinExistence type="predicted"/>
<dbReference type="InterPro" id="IPR011050">
    <property type="entry name" value="Pectin_lyase_fold/virulence"/>
</dbReference>
<feature type="chain" id="PRO_5014785197" description="PE-PGRS family protein" evidence="2">
    <location>
        <begin position="26"/>
        <end position="514"/>
    </location>
</feature>
<evidence type="ECO:0000313" key="3">
    <source>
        <dbReference type="EMBL" id="AUX45204.1"/>
    </source>
</evidence>
<dbReference type="AlphaFoldDB" id="A0A2L0F0V7"/>
<protein>
    <recommendedName>
        <fullName evidence="5">PE-PGRS family protein</fullName>
    </recommendedName>
</protein>
<dbReference type="EMBL" id="CP012673">
    <property type="protein sequence ID" value="AUX45204.1"/>
    <property type="molecule type" value="Genomic_DNA"/>
</dbReference>
<evidence type="ECO:0000313" key="4">
    <source>
        <dbReference type="Proteomes" id="UP000238348"/>
    </source>
</evidence>
<accession>A0A2L0F0V7</accession>
<keyword evidence="2" id="KW-0732">Signal</keyword>
<feature type="signal peptide" evidence="2">
    <location>
        <begin position="1"/>
        <end position="25"/>
    </location>
</feature>
<evidence type="ECO:0000256" key="2">
    <source>
        <dbReference type="SAM" id="SignalP"/>
    </source>
</evidence>
<dbReference type="SUPFAM" id="SSF51126">
    <property type="entry name" value="Pectin lyase-like"/>
    <property type="match status" value="1"/>
</dbReference>
<sequence length="514" mass="50142">MMSNSMDVLLLVLPLAAVGCGTAPAPVDPGEPECALTSSCQGEPPPEAICLEHLAADRLDDGCGVFVSSAFFGGDDANPGTKDKPVGSLRRAIELARTGRGRVFACSDVFEEPVVLPSGVDLYGGFDCLIWERTADTITTGIYFRPEPVKLLVVEPAGAGDTGAADGVTTIDHVTLLAGIHIGIFIRSGTAVEFIRSEIEASYGLGGRHGEKWPGMNRAPDGAHGMYGADACSAATVAGGPAVVNPCEGGIQSVGGKGGDGLPDGAGDGEDGDPVPTSNPDHHGQGGLGNRADGGCDGGFTGISGMWGDAGTPGAGIGRITETGWEGDKAADGSRGMPGQGGGGGGGRRGGLAVCGVTSKGGAGGGSGGAGGCGGRGGRGGENGEPSIGIVALHAKLTVRDSVIATHAAGAGGDGGPPEEGGKGGRGAPGGAVGDGTWSCGGGSGGRGGDGGYGGPGRGGDSIGIAYLDEDQLTLEGVTYELGPPGKGGTSWSHEGSAVTGEDGSVLETLHFLE</sequence>
<feature type="region of interest" description="Disordered" evidence="1">
    <location>
        <begin position="360"/>
        <end position="379"/>
    </location>
</feature>
<reference evidence="3 4" key="1">
    <citation type="submission" date="2015-09" db="EMBL/GenBank/DDBJ databases">
        <title>Sorangium comparison.</title>
        <authorList>
            <person name="Zaburannyi N."/>
            <person name="Bunk B."/>
            <person name="Overmann J."/>
            <person name="Mueller R."/>
        </authorList>
    </citation>
    <scope>NUCLEOTIDE SEQUENCE [LARGE SCALE GENOMIC DNA]</scope>
    <source>
        <strain evidence="3 4">So ce26</strain>
    </source>
</reference>
<organism evidence="3 4">
    <name type="scientific">Sorangium cellulosum</name>
    <name type="common">Polyangium cellulosum</name>
    <dbReference type="NCBI Taxonomy" id="56"/>
    <lineage>
        <taxon>Bacteria</taxon>
        <taxon>Pseudomonadati</taxon>
        <taxon>Myxococcota</taxon>
        <taxon>Polyangia</taxon>
        <taxon>Polyangiales</taxon>
        <taxon>Polyangiaceae</taxon>
        <taxon>Sorangium</taxon>
    </lineage>
</organism>